<sequence>MAKSNDSPKCFGIPMKWVSLLMLVAQTVSVVFAMRLSRTLAVEGPRYLNTTAVFFSEVMKLICSFLFLSHEVGEPATAAKTVLQTFRRSGVELLKVSVPSLLYTVQNNLLFISLSNLSGAVYQVTYQLKILTTAVLSMLILNKALGSTKWCALLILTTGVALIQLPRGEAKEDVQKGDSVVGLAAVISACFTSGLAGVYLEKILKQTDSSIWMRNIQLAFFGGILAFIGCYVQDGKKIAENGFMQGYSGLVWAVIALQAIGGLVVAAVLKYADNILKCFGNALSIVISCIMSAVFLQATAPANPPGRTRRSGEATAVNWSHESGGREEQRFILEAHDPMLNRWLLVSFCVLISAERPSADEVSWMQSSRLPGPSRQNVSNETRASSLFAGAEGRFLELAHHIRERSPVVLAQIASKVDGTDTTVIFLLFGAMLLCFFGLLWCFAQVAFQEIFKSEPNEAEHVVPPRSVQVPFVEPAESIKQEALPAMCPQLLSAMHAPFIVPLKPLQDSDGGWSLNIFSQNSHRVLLSATLQLRDSQRKSSCVEVRHLEKDELLGTVTSNLEVLLPDGRTYGRLLAHKGAYLLQEENGREARWSMAAEEGRISIIWLPRRGSGTRVLQDLKDGLHKLGGRPTHHRSRGTLLATAVRPEGSNGHRLEVTNISGVDPVLVLLCSLGVVTFDGILGLVEPEQFKAEKTGGAAWDPSPGLNSLPSPFSPGTSSGARA</sequence>
<dbReference type="Proteomes" id="UP001642484">
    <property type="component" value="Unassembled WGS sequence"/>
</dbReference>
<evidence type="ECO:0000256" key="3">
    <source>
        <dbReference type="ARBA" id="ARBA00022989"/>
    </source>
</evidence>
<feature type="region of interest" description="Disordered" evidence="5">
    <location>
        <begin position="693"/>
        <end position="723"/>
    </location>
</feature>
<comment type="subcellular location">
    <subcellularLocation>
        <location evidence="1">Membrane</location>
        <topology evidence="1">Multi-pass membrane protein</topology>
    </subcellularLocation>
</comment>
<keyword evidence="4 6" id="KW-0472">Membrane</keyword>
<keyword evidence="3 6" id="KW-1133">Transmembrane helix</keyword>
<keyword evidence="2 6" id="KW-0812">Transmembrane</keyword>
<comment type="caution">
    <text evidence="7">The sequence shown here is derived from an EMBL/GenBank/DDBJ whole genome shotgun (WGS) entry which is preliminary data.</text>
</comment>
<evidence type="ECO:0000256" key="1">
    <source>
        <dbReference type="ARBA" id="ARBA00004141"/>
    </source>
</evidence>
<evidence type="ECO:0000256" key="6">
    <source>
        <dbReference type="SAM" id="Phobius"/>
    </source>
</evidence>
<dbReference type="SUPFAM" id="SSF103481">
    <property type="entry name" value="Multidrug resistance efflux transporter EmrE"/>
    <property type="match status" value="1"/>
</dbReference>
<dbReference type="EMBL" id="CAXAMN010007380">
    <property type="protein sequence ID" value="CAK9021359.1"/>
    <property type="molecule type" value="Genomic_DNA"/>
</dbReference>
<dbReference type="InterPro" id="IPR037185">
    <property type="entry name" value="EmrE-like"/>
</dbReference>
<dbReference type="PANTHER" id="PTHR10231">
    <property type="entry name" value="NUCLEOTIDE-SUGAR TRANSMEMBRANE TRANSPORTER"/>
    <property type="match status" value="1"/>
</dbReference>
<dbReference type="Pfam" id="PF04142">
    <property type="entry name" value="Nuc_sug_transp"/>
    <property type="match status" value="1"/>
</dbReference>
<dbReference type="NCBIfam" id="TIGR00803">
    <property type="entry name" value="nst"/>
    <property type="match status" value="1"/>
</dbReference>
<gene>
    <name evidence="7" type="ORF">CCMP2556_LOCUS14419</name>
</gene>
<feature type="transmembrane region" description="Helical" evidence="6">
    <location>
        <begin position="249"/>
        <end position="269"/>
    </location>
</feature>
<evidence type="ECO:0000256" key="4">
    <source>
        <dbReference type="ARBA" id="ARBA00023136"/>
    </source>
</evidence>
<keyword evidence="8" id="KW-1185">Reference proteome</keyword>
<name>A0ABP0K3L3_9DINO</name>
<evidence type="ECO:0000256" key="2">
    <source>
        <dbReference type="ARBA" id="ARBA00022692"/>
    </source>
</evidence>
<accession>A0ABP0K3L3</accession>
<evidence type="ECO:0000313" key="8">
    <source>
        <dbReference type="Proteomes" id="UP001642484"/>
    </source>
</evidence>
<feature type="compositionally biased region" description="Polar residues" evidence="5">
    <location>
        <begin position="705"/>
        <end position="723"/>
    </location>
</feature>
<dbReference type="InterPro" id="IPR007271">
    <property type="entry name" value="Nuc_sug_transpt"/>
</dbReference>
<feature type="transmembrane region" description="Helical" evidence="6">
    <location>
        <begin position="17"/>
        <end position="36"/>
    </location>
</feature>
<evidence type="ECO:0000313" key="7">
    <source>
        <dbReference type="EMBL" id="CAK9021359.1"/>
    </source>
</evidence>
<evidence type="ECO:0008006" key="9">
    <source>
        <dbReference type="Google" id="ProtNLM"/>
    </source>
</evidence>
<feature type="transmembrane region" description="Helical" evidence="6">
    <location>
        <begin position="179"/>
        <end position="200"/>
    </location>
</feature>
<organism evidence="7 8">
    <name type="scientific">Durusdinium trenchii</name>
    <dbReference type="NCBI Taxonomy" id="1381693"/>
    <lineage>
        <taxon>Eukaryota</taxon>
        <taxon>Sar</taxon>
        <taxon>Alveolata</taxon>
        <taxon>Dinophyceae</taxon>
        <taxon>Suessiales</taxon>
        <taxon>Symbiodiniaceae</taxon>
        <taxon>Durusdinium</taxon>
    </lineage>
</organism>
<feature type="transmembrane region" description="Helical" evidence="6">
    <location>
        <begin position="281"/>
        <end position="300"/>
    </location>
</feature>
<feature type="transmembrane region" description="Helical" evidence="6">
    <location>
        <begin position="424"/>
        <end position="444"/>
    </location>
</feature>
<feature type="transmembrane region" description="Helical" evidence="6">
    <location>
        <begin position="212"/>
        <end position="229"/>
    </location>
</feature>
<reference evidence="7 8" key="1">
    <citation type="submission" date="2024-02" db="EMBL/GenBank/DDBJ databases">
        <authorList>
            <person name="Chen Y."/>
            <person name="Shah S."/>
            <person name="Dougan E. K."/>
            <person name="Thang M."/>
            <person name="Chan C."/>
        </authorList>
    </citation>
    <scope>NUCLEOTIDE SEQUENCE [LARGE SCALE GENOMIC DNA]</scope>
</reference>
<protein>
    <recommendedName>
        <fullName evidence="9">UDP-N-acetylglucosamine transporter</fullName>
    </recommendedName>
</protein>
<evidence type="ECO:0000256" key="5">
    <source>
        <dbReference type="SAM" id="MobiDB-lite"/>
    </source>
</evidence>
<proteinExistence type="predicted"/>